<evidence type="ECO:0000259" key="5">
    <source>
        <dbReference type="PROSITE" id="PS50830"/>
    </source>
</evidence>
<dbReference type="InterPro" id="IPR016071">
    <property type="entry name" value="Staphylococal_nuclease_OB-fold"/>
</dbReference>
<gene>
    <name evidence="6" type="ORF">Mic7113_4038</name>
</gene>
<organism evidence="6 7">
    <name type="scientific">Allocoleopsis franciscana PCC 7113</name>
    <dbReference type="NCBI Taxonomy" id="1173027"/>
    <lineage>
        <taxon>Bacteria</taxon>
        <taxon>Bacillati</taxon>
        <taxon>Cyanobacteriota</taxon>
        <taxon>Cyanophyceae</taxon>
        <taxon>Coleofasciculales</taxon>
        <taxon>Coleofasciculaceae</taxon>
        <taxon>Allocoleopsis</taxon>
        <taxon>Allocoleopsis franciscana</taxon>
    </lineage>
</organism>
<dbReference type="GO" id="GO:0016787">
    <property type="term" value="F:hydrolase activity"/>
    <property type="evidence" value="ECO:0007669"/>
    <property type="project" value="UniProtKB-KW"/>
</dbReference>
<feature type="domain" description="TNase-like" evidence="5">
    <location>
        <begin position="70"/>
        <end position="208"/>
    </location>
</feature>
<keyword evidence="4" id="KW-1133">Transmembrane helix</keyword>
<name>K9WHS7_9CYAN</name>
<evidence type="ECO:0000256" key="3">
    <source>
        <dbReference type="ARBA" id="ARBA00022801"/>
    </source>
</evidence>
<keyword evidence="4" id="KW-0472">Membrane</keyword>
<dbReference type="PANTHER" id="PTHR12302:SF3">
    <property type="entry name" value="SERINE_THREONINE-PROTEIN KINASE 31"/>
    <property type="match status" value="1"/>
</dbReference>
<evidence type="ECO:0000313" key="7">
    <source>
        <dbReference type="Proteomes" id="UP000010471"/>
    </source>
</evidence>
<dbReference type="Gene3D" id="2.40.50.90">
    <property type="match status" value="1"/>
</dbReference>
<evidence type="ECO:0000256" key="2">
    <source>
        <dbReference type="ARBA" id="ARBA00022759"/>
    </source>
</evidence>
<dbReference type="STRING" id="1173027.Mic7113_4038"/>
<dbReference type="PANTHER" id="PTHR12302">
    <property type="entry name" value="EBNA2 BINDING PROTEIN P100"/>
    <property type="match status" value="1"/>
</dbReference>
<evidence type="ECO:0000313" key="6">
    <source>
        <dbReference type="EMBL" id="AFZ19743.1"/>
    </source>
</evidence>
<proteinExistence type="predicted"/>
<evidence type="ECO:0000256" key="1">
    <source>
        <dbReference type="ARBA" id="ARBA00022722"/>
    </source>
</evidence>
<keyword evidence="3" id="KW-0378">Hydrolase</keyword>
<dbReference type="InterPro" id="IPR035437">
    <property type="entry name" value="SNase_OB-fold_sf"/>
</dbReference>
<dbReference type="Proteomes" id="UP000010471">
    <property type="component" value="Chromosome"/>
</dbReference>
<accession>K9WHS7</accession>
<dbReference type="EMBL" id="CP003630">
    <property type="protein sequence ID" value="AFZ19743.1"/>
    <property type="molecule type" value="Genomic_DNA"/>
</dbReference>
<dbReference type="HOGENOM" id="CLU_046484_7_0_3"/>
<protein>
    <submittedName>
        <fullName evidence="6">Micrococcal nuclease-like nuclease</fullName>
    </submittedName>
</protein>
<sequence>MNGYHSTMKISEPISNNCIQRVNNFRPLQTIMSFRLIPKSFLWLSATILIITLGGCEALQNLLGGSSYPVKRVSDGDTITVTDSSGKNISVRFACVDAPEVPHKVEERKSRKLVDKSQFKWGEKAQQRVQQLVKQGGDRVKLTVTDTDQYGRKISEVRLTDGTFIQQVLVTEGLAQVYRPYLKNCPSAAIIDAAEADAKKRRVGVWSDKKYVSAWEWRRNNK</sequence>
<keyword evidence="2" id="KW-0255">Endonuclease</keyword>
<dbReference type="SUPFAM" id="SSF50199">
    <property type="entry name" value="Staphylococcal nuclease"/>
    <property type="match status" value="1"/>
</dbReference>
<reference evidence="6 7" key="1">
    <citation type="submission" date="2012-06" db="EMBL/GenBank/DDBJ databases">
        <title>Finished chromosome of genome of Microcoleus sp. PCC 7113.</title>
        <authorList>
            <consortium name="US DOE Joint Genome Institute"/>
            <person name="Gugger M."/>
            <person name="Coursin T."/>
            <person name="Rippka R."/>
            <person name="Tandeau De Marsac N."/>
            <person name="Huntemann M."/>
            <person name="Wei C.-L."/>
            <person name="Han J."/>
            <person name="Detter J.C."/>
            <person name="Han C."/>
            <person name="Tapia R."/>
            <person name="Chen A."/>
            <person name="Kyrpides N."/>
            <person name="Mavromatis K."/>
            <person name="Markowitz V."/>
            <person name="Szeto E."/>
            <person name="Ivanova N."/>
            <person name="Pagani I."/>
            <person name="Pati A."/>
            <person name="Goodwin L."/>
            <person name="Nordberg H.P."/>
            <person name="Cantor M.N."/>
            <person name="Hua S.X."/>
            <person name="Woyke T."/>
            <person name="Kerfeld C.A."/>
        </authorList>
    </citation>
    <scope>NUCLEOTIDE SEQUENCE [LARGE SCALE GENOMIC DNA]</scope>
    <source>
        <strain evidence="6 7">PCC 7113</strain>
    </source>
</reference>
<dbReference type="PROSITE" id="PS50830">
    <property type="entry name" value="TNASE_3"/>
    <property type="match status" value="1"/>
</dbReference>
<keyword evidence="7" id="KW-1185">Reference proteome</keyword>
<keyword evidence="4" id="KW-0812">Transmembrane</keyword>
<dbReference type="GO" id="GO:0004519">
    <property type="term" value="F:endonuclease activity"/>
    <property type="evidence" value="ECO:0007669"/>
    <property type="project" value="UniProtKB-KW"/>
</dbReference>
<dbReference type="SMART" id="SM00318">
    <property type="entry name" value="SNc"/>
    <property type="match status" value="1"/>
</dbReference>
<evidence type="ECO:0000256" key="4">
    <source>
        <dbReference type="SAM" id="Phobius"/>
    </source>
</evidence>
<dbReference type="KEGG" id="mic:Mic7113_4038"/>
<dbReference type="AlphaFoldDB" id="K9WHS7"/>
<dbReference type="eggNOG" id="COG1525">
    <property type="taxonomic scope" value="Bacteria"/>
</dbReference>
<keyword evidence="1" id="KW-0540">Nuclease</keyword>
<dbReference type="Pfam" id="PF00565">
    <property type="entry name" value="SNase"/>
    <property type="match status" value="1"/>
</dbReference>
<feature type="transmembrane region" description="Helical" evidence="4">
    <location>
        <begin position="41"/>
        <end position="63"/>
    </location>
</feature>